<comment type="caution">
    <text evidence="1">The sequence shown here is derived from an EMBL/GenBank/DDBJ whole genome shotgun (WGS) entry which is preliminary data.</text>
</comment>
<dbReference type="RefSeq" id="WP_197159777.1">
    <property type="nucleotide sequence ID" value="NZ_JADZGI010000001.1"/>
</dbReference>
<evidence type="ECO:0000313" key="1">
    <source>
        <dbReference type="EMBL" id="MBH0111426.1"/>
    </source>
</evidence>
<organism evidence="1 2">
    <name type="scientific">Novosphingobium aureum</name>
    <dbReference type="NCBI Taxonomy" id="2792964"/>
    <lineage>
        <taxon>Bacteria</taxon>
        <taxon>Pseudomonadati</taxon>
        <taxon>Pseudomonadota</taxon>
        <taxon>Alphaproteobacteria</taxon>
        <taxon>Sphingomonadales</taxon>
        <taxon>Sphingomonadaceae</taxon>
        <taxon>Novosphingobium</taxon>
    </lineage>
</organism>
<keyword evidence="2" id="KW-1185">Reference proteome</keyword>
<sequence length="110" mass="12563">MELTEEAVLDHYMTRFDERTRRAHTVALAGAIATAKDRWPTLELVRRVSNIYGVAVEELGAFFGLIRQPGEREVWVDVFRSPDNQHLVRDTMDAGQRRAYGTMLAMLEVA</sequence>
<evidence type="ECO:0000313" key="2">
    <source>
        <dbReference type="Proteomes" id="UP000617634"/>
    </source>
</evidence>
<dbReference type="EMBL" id="JADZGI010000001">
    <property type="protein sequence ID" value="MBH0111426.1"/>
    <property type="molecule type" value="Genomic_DNA"/>
</dbReference>
<proteinExistence type="predicted"/>
<name>A0A931H9I4_9SPHN</name>
<dbReference type="Proteomes" id="UP000617634">
    <property type="component" value="Unassembled WGS sequence"/>
</dbReference>
<dbReference type="AlphaFoldDB" id="A0A931H9I4"/>
<gene>
    <name evidence="1" type="ORF">I5E68_00490</name>
</gene>
<protein>
    <submittedName>
        <fullName evidence="1">Uncharacterized protein</fullName>
    </submittedName>
</protein>
<accession>A0A931H9I4</accession>
<reference evidence="1" key="1">
    <citation type="submission" date="2020-11" db="EMBL/GenBank/DDBJ databases">
        <title>Novosphingobium aureum sp. nov., a marine bacterium isolated from sediment of a salt flat.</title>
        <authorList>
            <person name="Yoo Y."/>
            <person name="Kim J.-J."/>
        </authorList>
    </citation>
    <scope>NUCLEOTIDE SEQUENCE</scope>
    <source>
        <strain evidence="1">YJ-S2-02</strain>
    </source>
</reference>